<comment type="similarity">
    <text evidence="1">Belongs to the recoverin family.</text>
</comment>
<reference evidence="9" key="2">
    <citation type="submission" date="2020-05" db="UniProtKB">
        <authorList>
            <consortium name="EnsemblMetazoa"/>
        </authorList>
    </citation>
    <scope>IDENTIFICATION</scope>
    <source>
        <strain evidence="9">wikel</strain>
    </source>
</reference>
<dbReference type="InterPro" id="IPR011992">
    <property type="entry name" value="EF-hand-dom_pair"/>
</dbReference>
<dbReference type="InterPro" id="IPR018247">
    <property type="entry name" value="EF_Hand_1_Ca_BS"/>
</dbReference>
<accession>B7QHF1</accession>
<dbReference type="EMBL" id="ABJB010329236">
    <property type="status" value="NOT_ANNOTATED_CDS"/>
    <property type="molecule type" value="Genomic_DNA"/>
</dbReference>
<keyword evidence="6" id="KW-0449">Lipoprotein</keyword>
<dbReference type="PANTHER" id="PTHR23055:SF178">
    <property type="entry name" value="NEUROCALCIN HOMOLOG"/>
    <property type="match status" value="1"/>
</dbReference>
<evidence type="ECO:0000259" key="7">
    <source>
        <dbReference type="PROSITE" id="PS50222"/>
    </source>
</evidence>
<evidence type="ECO:0000256" key="1">
    <source>
        <dbReference type="ARBA" id="ARBA00006049"/>
    </source>
</evidence>
<proteinExistence type="inferred from homology"/>
<dbReference type="EMBL" id="DS939279">
    <property type="protein sequence ID" value="EEC18273.1"/>
    <property type="molecule type" value="Genomic_DNA"/>
</dbReference>
<dbReference type="FunFam" id="1.10.238.10:FF:000009">
    <property type="entry name" value="Visinin-like protein 1"/>
    <property type="match status" value="1"/>
</dbReference>
<evidence type="ECO:0000313" key="10">
    <source>
        <dbReference type="Proteomes" id="UP000001555"/>
    </source>
</evidence>
<dbReference type="STRING" id="6945.B7QHF1"/>
<dbReference type="PANTHER" id="PTHR23055">
    <property type="entry name" value="CALCIUM BINDING PROTEINS"/>
    <property type="match status" value="1"/>
</dbReference>
<evidence type="ECO:0000313" key="9">
    <source>
        <dbReference type="EnsemblMetazoa" id="ISCW024870-PA"/>
    </source>
</evidence>
<dbReference type="PaxDb" id="6945-B7QHF1"/>
<dbReference type="Proteomes" id="UP000001555">
    <property type="component" value="Unassembled WGS sequence"/>
</dbReference>
<dbReference type="PROSITE" id="PS50222">
    <property type="entry name" value="EF_HAND_2"/>
    <property type="match status" value="3"/>
</dbReference>
<dbReference type="PRINTS" id="PR00450">
    <property type="entry name" value="RECOVERIN"/>
</dbReference>
<dbReference type="Pfam" id="PF13833">
    <property type="entry name" value="EF-hand_8"/>
    <property type="match status" value="1"/>
</dbReference>
<dbReference type="Pfam" id="PF13499">
    <property type="entry name" value="EF-hand_7"/>
    <property type="match status" value="1"/>
</dbReference>
<keyword evidence="5" id="KW-0106">Calcium</keyword>
<reference evidence="8 10" key="1">
    <citation type="submission" date="2008-03" db="EMBL/GenBank/DDBJ databases">
        <title>Annotation of Ixodes scapularis.</title>
        <authorList>
            <consortium name="Ixodes scapularis Genome Project Consortium"/>
            <person name="Caler E."/>
            <person name="Hannick L.I."/>
            <person name="Bidwell S."/>
            <person name="Joardar V."/>
            <person name="Thiagarajan M."/>
            <person name="Amedeo P."/>
            <person name="Galinsky K.J."/>
            <person name="Schobel S."/>
            <person name="Inman J."/>
            <person name="Hostetler J."/>
            <person name="Miller J."/>
            <person name="Hammond M."/>
            <person name="Megy K."/>
            <person name="Lawson D."/>
            <person name="Kodira C."/>
            <person name="Sutton G."/>
            <person name="Meyer J."/>
            <person name="Hill C.A."/>
            <person name="Birren B."/>
            <person name="Nene V."/>
            <person name="Collins F."/>
            <person name="Alarcon-Chaidez F."/>
            <person name="Wikel S."/>
            <person name="Strausberg R."/>
        </authorList>
    </citation>
    <scope>NUCLEOTIDE SEQUENCE [LARGE SCALE GENOMIC DNA]</scope>
    <source>
        <strain evidence="10">Wikel</strain>
        <strain evidence="8">Wikel colony</strain>
    </source>
</reference>
<dbReference type="VEuPathDB" id="VectorBase:ISCP_004289"/>
<name>B7QHF1_IXOSC</name>
<dbReference type="VEuPathDB" id="VectorBase:ISCI024870"/>
<dbReference type="HOGENOM" id="CLU_072366_1_0_1"/>
<protein>
    <submittedName>
        <fullName evidence="8 9">Ca2+ sensor, putative</fullName>
    </submittedName>
</protein>
<dbReference type="GO" id="GO:0005509">
    <property type="term" value="F:calcium ion binding"/>
    <property type="evidence" value="ECO:0000318"/>
    <property type="project" value="GO_Central"/>
</dbReference>
<evidence type="ECO:0000256" key="5">
    <source>
        <dbReference type="ARBA" id="ARBA00022837"/>
    </source>
</evidence>
<dbReference type="CDD" id="cd00051">
    <property type="entry name" value="EFh"/>
    <property type="match status" value="2"/>
</dbReference>
<keyword evidence="3" id="KW-0479">Metal-binding</keyword>
<evidence type="ECO:0000256" key="6">
    <source>
        <dbReference type="ARBA" id="ARBA00023288"/>
    </source>
</evidence>
<dbReference type="SMART" id="SM00054">
    <property type="entry name" value="EFh"/>
    <property type="match status" value="3"/>
</dbReference>
<keyword evidence="10" id="KW-1185">Reference proteome</keyword>
<dbReference type="OrthoDB" id="191686at2759"/>
<dbReference type="Gene3D" id="1.10.238.10">
    <property type="entry name" value="EF-hand"/>
    <property type="match status" value="1"/>
</dbReference>
<evidence type="ECO:0000256" key="4">
    <source>
        <dbReference type="ARBA" id="ARBA00022737"/>
    </source>
</evidence>
<gene>
    <name evidence="8" type="ORF">IscW_ISCW024870</name>
</gene>
<dbReference type="SUPFAM" id="SSF47473">
    <property type="entry name" value="EF-hand"/>
    <property type="match status" value="1"/>
</dbReference>
<dbReference type="AlphaFoldDB" id="B7QHF1"/>
<dbReference type="PROSITE" id="PS00018">
    <property type="entry name" value="EF_HAND_1"/>
    <property type="match status" value="3"/>
</dbReference>
<evidence type="ECO:0000313" key="8">
    <source>
        <dbReference type="EMBL" id="EEC18273.1"/>
    </source>
</evidence>
<keyword evidence="2" id="KW-0519">Myristate</keyword>
<dbReference type="InterPro" id="IPR028846">
    <property type="entry name" value="Recoverin"/>
</dbReference>
<dbReference type="InterPro" id="IPR002048">
    <property type="entry name" value="EF_hand_dom"/>
</dbReference>
<evidence type="ECO:0000256" key="3">
    <source>
        <dbReference type="ARBA" id="ARBA00022723"/>
    </source>
</evidence>
<dbReference type="EnsemblMetazoa" id="ISCW024870-RA">
    <property type="protein sequence ID" value="ISCW024870-PA"/>
    <property type="gene ID" value="ISCW024870"/>
</dbReference>
<dbReference type="GO" id="GO:0009966">
    <property type="term" value="P:regulation of signal transduction"/>
    <property type="evidence" value="ECO:0000318"/>
    <property type="project" value="GO_Central"/>
</dbReference>
<dbReference type="VEuPathDB" id="VectorBase:ISCW024870"/>
<evidence type="ECO:0000256" key="2">
    <source>
        <dbReference type="ARBA" id="ARBA00022707"/>
    </source>
</evidence>
<dbReference type="InParanoid" id="B7QHF1"/>
<feature type="domain" description="EF-hand" evidence="7">
    <location>
        <begin position="96"/>
        <end position="131"/>
    </location>
</feature>
<organism>
    <name type="scientific">Ixodes scapularis</name>
    <name type="common">Black-legged tick</name>
    <name type="synonym">Deer tick</name>
    <dbReference type="NCBI Taxonomy" id="6945"/>
    <lineage>
        <taxon>Eukaryota</taxon>
        <taxon>Metazoa</taxon>
        <taxon>Ecdysozoa</taxon>
        <taxon>Arthropoda</taxon>
        <taxon>Chelicerata</taxon>
        <taxon>Arachnida</taxon>
        <taxon>Acari</taxon>
        <taxon>Parasitiformes</taxon>
        <taxon>Ixodida</taxon>
        <taxon>Ixodoidea</taxon>
        <taxon>Ixodidae</taxon>
        <taxon>Ixodinae</taxon>
        <taxon>Ixodes</taxon>
    </lineage>
</organism>
<sequence>MGKKNSTLRPEVLEDLRNCTEYSDSEIMTWCKIFFKDCPTGRLTLREFKDIYHNVFPNGNASKFAEHVFRTFDTNKDNTIDFREFLCGLHVTTRGTPEEKLQWAFRMYDMDGDGFIQYHEMVDMLTAIFKMVRPVIKRSPTDDLEIGKLADKIFRQGDTNRDGKLSWEEFNRFAKDNPMIVSVLLGDSKFSLD</sequence>
<feature type="domain" description="EF-hand" evidence="7">
    <location>
        <begin position="145"/>
        <end position="180"/>
    </location>
</feature>
<keyword evidence="4" id="KW-0677">Repeat</keyword>
<feature type="domain" description="EF-hand" evidence="7">
    <location>
        <begin position="60"/>
        <end position="95"/>
    </location>
</feature>